<sequence length="92" mass="10015">MNTPSPADPLRKRLRALPPPAAGTALRARLLADADARLPHPAAWWQPLWRTGLAAMAVVAVCAFGVNEYLAWQEIQELAELDTLSTATMLLL</sequence>
<reference evidence="1 2" key="1">
    <citation type="journal article" date="2006" name="Nat. Biotechnol.">
        <title>Complete genome of the mutualistic, N2-fixing grass endophyte Azoarcus sp. strain BH72.</title>
        <authorList>
            <person name="Krause A."/>
            <person name="Ramakumar A."/>
            <person name="Bartels D."/>
            <person name="Battistoni F."/>
            <person name="Bekel T."/>
            <person name="Boch J."/>
            <person name="Boehm M."/>
            <person name="Friedrich F."/>
            <person name="Hurek T."/>
            <person name="Krause L."/>
            <person name="Linke B."/>
            <person name="McHardy A.C."/>
            <person name="Sarkar A."/>
            <person name="Schneiker S."/>
            <person name="Syed A.A."/>
            <person name="Thauer R."/>
            <person name="Vorhoelter F.-J."/>
            <person name="Weidner S."/>
            <person name="Puehler A."/>
            <person name="Reinhold-Hurek B."/>
            <person name="Kaiser O."/>
            <person name="Goesmann A."/>
        </authorList>
    </citation>
    <scope>NUCLEOTIDE SEQUENCE [LARGE SCALE GENOMIC DNA]</scope>
    <source>
        <strain evidence="1 2">BH72</strain>
    </source>
</reference>
<dbReference type="Proteomes" id="UP000002588">
    <property type="component" value="Chromosome"/>
</dbReference>
<evidence type="ECO:0000313" key="1">
    <source>
        <dbReference type="EMBL" id="CAL92889.1"/>
    </source>
</evidence>
<dbReference type="AlphaFoldDB" id="A1K234"/>
<evidence type="ECO:0000313" key="2">
    <source>
        <dbReference type="Proteomes" id="UP000002588"/>
    </source>
</evidence>
<gene>
    <name evidence="1" type="ordered locus">azo0272</name>
</gene>
<dbReference type="EMBL" id="AM406670">
    <property type="protein sequence ID" value="CAL92889.1"/>
    <property type="molecule type" value="Genomic_DNA"/>
</dbReference>
<dbReference type="STRING" id="62928.azo0272"/>
<dbReference type="KEGG" id="azo:azo0272"/>
<organism evidence="1 2">
    <name type="scientific">Azoarcus sp. (strain BH72)</name>
    <dbReference type="NCBI Taxonomy" id="418699"/>
    <lineage>
        <taxon>Bacteria</taxon>
        <taxon>Pseudomonadati</taxon>
        <taxon>Pseudomonadota</taxon>
        <taxon>Betaproteobacteria</taxon>
        <taxon>Rhodocyclales</taxon>
        <taxon>Zoogloeaceae</taxon>
        <taxon>Azoarcus</taxon>
    </lineage>
</organism>
<dbReference type="HOGENOM" id="CLU_2407006_0_0_4"/>
<name>A1K234_AZOSB</name>
<protein>
    <submittedName>
        <fullName evidence="1">Uncharacterized protein</fullName>
    </submittedName>
</protein>
<dbReference type="RefSeq" id="WP_011764007.1">
    <property type="nucleotide sequence ID" value="NC_008702.1"/>
</dbReference>
<keyword evidence="2" id="KW-1185">Reference proteome</keyword>
<accession>A1K234</accession>
<proteinExistence type="predicted"/>